<accession>A0AAV6VMZ3</accession>
<evidence type="ECO:0000313" key="2">
    <source>
        <dbReference type="Proteomes" id="UP000827092"/>
    </source>
</evidence>
<dbReference type="AlphaFoldDB" id="A0AAV6VMZ3"/>
<organism evidence="1 2">
    <name type="scientific">Oedothorax gibbosus</name>
    <dbReference type="NCBI Taxonomy" id="931172"/>
    <lineage>
        <taxon>Eukaryota</taxon>
        <taxon>Metazoa</taxon>
        <taxon>Ecdysozoa</taxon>
        <taxon>Arthropoda</taxon>
        <taxon>Chelicerata</taxon>
        <taxon>Arachnida</taxon>
        <taxon>Araneae</taxon>
        <taxon>Araneomorphae</taxon>
        <taxon>Entelegynae</taxon>
        <taxon>Araneoidea</taxon>
        <taxon>Linyphiidae</taxon>
        <taxon>Erigoninae</taxon>
        <taxon>Oedothorax</taxon>
    </lineage>
</organism>
<proteinExistence type="predicted"/>
<keyword evidence="2" id="KW-1185">Reference proteome</keyword>
<dbReference type="Proteomes" id="UP000827092">
    <property type="component" value="Unassembled WGS sequence"/>
</dbReference>
<gene>
    <name evidence="1" type="ORF">JTE90_011335</name>
</gene>
<evidence type="ECO:0000313" key="1">
    <source>
        <dbReference type="EMBL" id="KAG8197177.1"/>
    </source>
</evidence>
<comment type="caution">
    <text evidence="1">The sequence shown here is derived from an EMBL/GenBank/DDBJ whole genome shotgun (WGS) entry which is preliminary data.</text>
</comment>
<protein>
    <submittedName>
        <fullName evidence="1">Uncharacterized protein</fullName>
    </submittedName>
</protein>
<reference evidence="1 2" key="1">
    <citation type="journal article" date="2022" name="Nat. Ecol. Evol.">
        <title>A masculinizing supergene underlies an exaggerated male reproductive morph in a spider.</title>
        <authorList>
            <person name="Hendrickx F."/>
            <person name="De Corte Z."/>
            <person name="Sonet G."/>
            <person name="Van Belleghem S.M."/>
            <person name="Kostlbacher S."/>
            <person name="Vangestel C."/>
        </authorList>
    </citation>
    <scope>NUCLEOTIDE SEQUENCE [LARGE SCALE GENOMIC DNA]</scope>
    <source>
        <strain evidence="1">W744_W776</strain>
    </source>
</reference>
<name>A0AAV6VMZ3_9ARAC</name>
<sequence length="154" mass="17476">MKYKNNISKGDIKKNIMMFLKILFCILLVIAITEKVSLKIICSDPKESKNCHNINPKAPVCSPRVNLDCKKACNKGNFECRYGRSGPLCYCDGLPDPIDPFCPIFKRMDCSNYCSSLFGSGALDTCINRRNKKNVCFCKVFLDDSTFTRKFEIT</sequence>
<dbReference type="EMBL" id="JAFNEN010000058">
    <property type="protein sequence ID" value="KAG8197177.1"/>
    <property type="molecule type" value="Genomic_DNA"/>
</dbReference>